<evidence type="ECO:0000313" key="3">
    <source>
        <dbReference type="EMBL" id="KAF3973081.1"/>
    </source>
</evidence>
<name>A0A8J4RZK2_9ROSI</name>
<dbReference type="OrthoDB" id="686198at2759"/>
<dbReference type="InterPro" id="IPR024752">
    <property type="entry name" value="Myb/SANT-like_dom"/>
</dbReference>
<organism evidence="3 4">
    <name type="scientific">Castanea mollissima</name>
    <name type="common">Chinese chestnut</name>
    <dbReference type="NCBI Taxonomy" id="60419"/>
    <lineage>
        <taxon>Eukaryota</taxon>
        <taxon>Viridiplantae</taxon>
        <taxon>Streptophyta</taxon>
        <taxon>Embryophyta</taxon>
        <taxon>Tracheophyta</taxon>
        <taxon>Spermatophyta</taxon>
        <taxon>Magnoliopsida</taxon>
        <taxon>eudicotyledons</taxon>
        <taxon>Gunneridae</taxon>
        <taxon>Pentapetalae</taxon>
        <taxon>rosids</taxon>
        <taxon>fabids</taxon>
        <taxon>Fagales</taxon>
        <taxon>Fagaceae</taxon>
        <taxon>Castanea</taxon>
    </lineage>
</organism>
<dbReference type="PANTHER" id="PTHR47584">
    <property type="match status" value="1"/>
</dbReference>
<dbReference type="PANTHER" id="PTHR47584:SF14">
    <property type="entry name" value="L10-INTERACTING MYB DOMAIN-CONTAINING PROTEIN-LIKE"/>
    <property type="match status" value="1"/>
</dbReference>
<keyword evidence="4" id="KW-1185">Reference proteome</keyword>
<dbReference type="EMBL" id="JRKL02000277">
    <property type="protein sequence ID" value="KAF3973081.1"/>
    <property type="molecule type" value="Genomic_DNA"/>
</dbReference>
<dbReference type="Proteomes" id="UP000737018">
    <property type="component" value="Unassembled WGS sequence"/>
</dbReference>
<dbReference type="AlphaFoldDB" id="A0A8J4RZK2"/>
<dbReference type="InterPro" id="IPR045026">
    <property type="entry name" value="LIMYB"/>
</dbReference>
<feature type="domain" description="Myb/SANT-like" evidence="2">
    <location>
        <begin position="120"/>
        <end position="214"/>
    </location>
</feature>
<reference evidence="3" key="1">
    <citation type="submission" date="2020-03" db="EMBL/GenBank/DDBJ databases">
        <title>Castanea mollissima Vanexum genome sequencing.</title>
        <authorList>
            <person name="Staton M."/>
        </authorList>
    </citation>
    <scope>NUCLEOTIDE SEQUENCE</scope>
    <source>
        <tissue evidence="3">Leaf</tissue>
    </source>
</reference>
<accession>A0A8J4RZK2</accession>
<sequence>MEELGGVDKLMKPEELGGVDMLMKFPASSSSESPIFTNLFLPLYPELVEDSSTSAASPGDSSPVLSSAYDPLILDPVAPPSPKSPVGPEFCHSTRGFQFQNQMDSKRNGIKVDFEPDPATWTATEEKIFIQLMVKEVQKGNRSTTTFLRKGWKNIEQEFHERTSKRYNKTQFRNKFNQLRTRYHDFSKLLQEPGFSWDPVLNTVTAAEGVWESYIKANRKAKRFRKKGCPMFNELVVIFNDSSLKYKDVFPLAQYPMVNEDNLDLEDSSTNATPSAFPCNSSEGKGYPSQNTRRRQRSPTPTSHVGGKREARMVEMGEALKEWTEVTRAMTPTTSTFNKTDTSALSSAFSITNCVKCLESIEGLDGATYLKAIKMFKDVDWREMFMAMSSERRLIWLASLE</sequence>
<evidence type="ECO:0000259" key="2">
    <source>
        <dbReference type="Pfam" id="PF12776"/>
    </source>
</evidence>
<evidence type="ECO:0000256" key="1">
    <source>
        <dbReference type="SAM" id="MobiDB-lite"/>
    </source>
</evidence>
<gene>
    <name evidence="3" type="ORF">CMV_003464</name>
</gene>
<feature type="region of interest" description="Disordered" evidence="1">
    <location>
        <begin position="263"/>
        <end position="310"/>
    </location>
</feature>
<feature type="compositionally biased region" description="Polar residues" evidence="1">
    <location>
        <begin position="268"/>
        <end position="283"/>
    </location>
</feature>
<evidence type="ECO:0000313" key="4">
    <source>
        <dbReference type="Proteomes" id="UP000737018"/>
    </source>
</evidence>
<proteinExistence type="predicted"/>
<dbReference type="Pfam" id="PF12776">
    <property type="entry name" value="Myb_DNA-bind_3"/>
    <property type="match status" value="1"/>
</dbReference>
<protein>
    <recommendedName>
        <fullName evidence="2">Myb/SANT-like domain-containing protein</fullName>
    </recommendedName>
</protein>
<comment type="caution">
    <text evidence="3">The sequence shown here is derived from an EMBL/GenBank/DDBJ whole genome shotgun (WGS) entry which is preliminary data.</text>
</comment>